<dbReference type="RefSeq" id="WP_368802821.1">
    <property type="nucleotide sequence ID" value="NZ_JAZHFV010000002.1"/>
</dbReference>
<evidence type="ECO:0000256" key="2">
    <source>
        <dbReference type="ARBA" id="ARBA00023002"/>
    </source>
</evidence>
<gene>
    <name evidence="3" type="ORF">V1479_10435</name>
</gene>
<evidence type="ECO:0000313" key="4">
    <source>
        <dbReference type="Proteomes" id="UP001559025"/>
    </source>
</evidence>
<dbReference type="SUPFAM" id="SSF51735">
    <property type="entry name" value="NAD(P)-binding Rossmann-fold domains"/>
    <property type="match status" value="1"/>
</dbReference>
<dbReference type="InterPro" id="IPR002347">
    <property type="entry name" value="SDR_fam"/>
</dbReference>
<dbReference type="EMBL" id="JAZHFV010000002">
    <property type="protein sequence ID" value="MEX4007721.1"/>
    <property type="molecule type" value="Genomic_DNA"/>
</dbReference>
<evidence type="ECO:0000256" key="1">
    <source>
        <dbReference type="ARBA" id="ARBA00006484"/>
    </source>
</evidence>
<keyword evidence="4" id="KW-1185">Reference proteome</keyword>
<dbReference type="Proteomes" id="UP001559025">
    <property type="component" value="Unassembled WGS sequence"/>
</dbReference>
<dbReference type="Gene3D" id="3.40.50.720">
    <property type="entry name" value="NAD(P)-binding Rossmann-like Domain"/>
    <property type="match status" value="1"/>
</dbReference>
<comment type="caution">
    <text evidence="3">The sequence shown here is derived from an EMBL/GenBank/DDBJ whole genome shotgun (WGS) entry which is preliminary data.</text>
</comment>
<proteinExistence type="inferred from homology"/>
<protein>
    <submittedName>
        <fullName evidence="3">SDR family NAD(P)-dependent oxidoreductase</fullName>
    </submittedName>
</protein>
<dbReference type="PRINTS" id="PR00081">
    <property type="entry name" value="GDHRDH"/>
</dbReference>
<name>A0ABV3WTU9_9HYPH</name>
<reference evidence="3 4" key="1">
    <citation type="submission" date="2024-01" db="EMBL/GenBank/DDBJ databases">
        <title>New evidence supports the origin of RcGTA from prophage.</title>
        <authorList>
            <person name="Xu Y."/>
            <person name="Liu B."/>
            <person name="Chen F."/>
        </authorList>
    </citation>
    <scope>NUCLEOTIDE SEQUENCE [LARGE SCALE GENOMIC DNA]</scope>
    <source>
        <strain evidence="3 4">CBW1107-2</strain>
    </source>
</reference>
<organism evidence="3 4">
    <name type="scientific">Neoaquamicrobium sediminum</name>
    <dbReference type="NCBI Taxonomy" id="1849104"/>
    <lineage>
        <taxon>Bacteria</taxon>
        <taxon>Pseudomonadati</taxon>
        <taxon>Pseudomonadota</taxon>
        <taxon>Alphaproteobacteria</taxon>
        <taxon>Hyphomicrobiales</taxon>
        <taxon>Phyllobacteriaceae</taxon>
        <taxon>Neoaquamicrobium</taxon>
    </lineage>
</organism>
<dbReference type="InterPro" id="IPR036291">
    <property type="entry name" value="NAD(P)-bd_dom_sf"/>
</dbReference>
<accession>A0ABV3WTU9</accession>
<dbReference type="PANTHER" id="PTHR48107">
    <property type="entry name" value="NADPH-DEPENDENT ALDEHYDE REDUCTASE-LIKE PROTEIN, CHLOROPLASTIC-RELATED"/>
    <property type="match status" value="1"/>
</dbReference>
<keyword evidence="2" id="KW-0560">Oxidoreductase</keyword>
<sequence>MANLAGKKAFVTGGSRGIGAAIVRRLAAEGADIAFTYARSAEKAGQVAGAVEAEGRRAMAIQADNRDPESVRAAIEKAAKTFGGLDILVNSAGIYEEASIEELTLEDFEPPRVCRRPFLLSHAAMAGSSSMA</sequence>
<dbReference type="Pfam" id="PF00106">
    <property type="entry name" value="adh_short"/>
    <property type="match status" value="1"/>
</dbReference>
<comment type="similarity">
    <text evidence="1">Belongs to the short-chain dehydrogenases/reductases (SDR) family.</text>
</comment>
<dbReference type="PANTHER" id="PTHR48107:SF7">
    <property type="entry name" value="RE15974P"/>
    <property type="match status" value="1"/>
</dbReference>
<evidence type="ECO:0000313" key="3">
    <source>
        <dbReference type="EMBL" id="MEX4007721.1"/>
    </source>
</evidence>